<feature type="chain" id="PRO_5040481051" evidence="2">
    <location>
        <begin position="20"/>
        <end position="177"/>
    </location>
</feature>
<dbReference type="EMBL" id="JAABOA010002679">
    <property type="protein sequence ID" value="KAF9579553.1"/>
    <property type="molecule type" value="Genomic_DNA"/>
</dbReference>
<accession>A0A9P6FQ69</accession>
<evidence type="ECO:0000256" key="1">
    <source>
        <dbReference type="SAM" id="MobiDB-lite"/>
    </source>
</evidence>
<evidence type="ECO:0000256" key="2">
    <source>
        <dbReference type="SAM" id="SignalP"/>
    </source>
</evidence>
<keyword evidence="2" id="KW-0732">Signal</keyword>
<dbReference type="OrthoDB" id="2434096at2759"/>
<sequence length="177" mass="18990">MFFKSVSIAALAFAVVVYSQDTPLNRTTFTNPVGDNMVYTSGENATFSWQTSCVSPSIWTSQTPSKVAVQLVNSTNSNNAFYLQDVTTIDCSKTQGNNYWQVPGKYDSNTLFSLKIVLDQGNVYSGRFYIRSKDTPSASPTDSSNGSEPKSSDAASMGVGPIISGVTALVSAVCLLF</sequence>
<name>A0A9P6FQ69_9FUNG</name>
<proteinExistence type="predicted"/>
<organism evidence="3 4">
    <name type="scientific">Lunasporangiospora selenospora</name>
    <dbReference type="NCBI Taxonomy" id="979761"/>
    <lineage>
        <taxon>Eukaryota</taxon>
        <taxon>Fungi</taxon>
        <taxon>Fungi incertae sedis</taxon>
        <taxon>Mucoromycota</taxon>
        <taxon>Mortierellomycotina</taxon>
        <taxon>Mortierellomycetes</taxon>
        <taxon>Mortierellales</taxon>
        <taxon>Mortierellaceae</taxon>
        <taxon>Lunasporangiospora</taxon>
    </lineage>
</organism>
<feature type="signal peptide" evidence="2">
    <location>
        <begin position="1"/>
        <end position="19"/>
    </location>
</feature>
<evidence type="ECO:0000313" key="4">
    <source>
        <dbReference type="Proteomes" id="UP000780801"/>
    </source>
</evidence>
<feature type="compositionally biased region" description="Polar residues" evidence="1">
    <location>
        <begin position="135"/>
        <end position="149"/>
    </location>
</feature>
<feature type="region of interest" description="Disordered" evidence="1">
    <location>
        <begin position="134"/>
        <end position="154"/>
    </location>
</feature>
<reference evidence="3" key="1">
    <citation type="journal article" date="2020" name="Fungal Divers.">
        <title>Resolving the Mortierellaceae phylogeny through synthesis of multi-gene phylogenetics and phylogenomics.</title>
        <authorList>
            <person name="Vandepol N."/>
            <person name="Liber J."/>
            <person name="Desiro A."/>
            <person name="Na H."/>
            <person name="Kennedy M."/>
            <person name="Barry K."/>
            <person name="Grigoriev I.V."/>
            <person name="Miller A.N."/>
            <person name="O'Donnell K."/>
            <person name="Stajich J.E."/>
            <person name="Bonito G."/>
        </authorList>
    </citation>
    <scope>NUCLEOTIDE SEQUENCE</scope>
    <source>
        <strain evidence="3">KOD1015</strain>
    </source>
</reference>
<evidence type="ECO:0000313" key="3">
    <source>
        <dbReference type="EMBL" id="KAF9579553.1"/>
    </source>
</evidence>
<gene>
    <name evidence="3" type="ORF">BGW38_004140</name>
</gene>
<comment type="caution">
    <text evidence="3">The sequence shown here is derived from an EMBL/GenBank/DDBJ whole genome shotgun (WGS) entry which is preliminary data.</text>
</comment>
<protein>
    <submittedName>
        <fullName evidence="3">Uncharacterized protein</fullName>
    </submittedName>
</protein>
<dbReference type="Proteomes" id="UP000780801">
    <property type="component" value="Unassembled WGS sequence"/>
</dbReference>
<dbReference type="AlphaFoldDB" id="A0A9P6FQ69"/>
<keyword evidence="4" id="KW-1185">Reference proteome</keyword>